<evidence type="ECO:0000313" key="8">
    <source>
        <dbReference type="Proteomes" id="UP000005459"/>
    </source>
</evidence>
<dbReference type="EMBL" id="AFWV01000002">
    <property type="protein sequence ID" value="EGV20165.1"/>
    <property type="molecule type" value="Genomic_DNA"/>
</dbReference>
<evidence type="ECO:0000259" key="6">
    <source>
        <dbReference type="PROSITE" id="PS51755"/>
    </source>
</evidence>
<dbReference type="PROSITE" id="PS51755">
    <property type="entry name" value="OMPR_PHOB"/>
    <property type="match status" value="1"/>
</dbReference>
<gene>
    <name evidence="7" type="ORF">ThimaDRAFT_0841</name>
</gene>
<dbReference type="InterPro" id="IPR019734">
    <property type="entry name" value="TPR_rpt"/>
</dbReference>
<dbReference type="InterPro" id="IPR011990">
    <property type="entry name" value="TPR-like_helical_dom_sf"/>
</dbReference>
<dbReference type="SMART" id="SM00028">
    <property type="entry name" value="TPR"/>
    <property type="match status" value="3"/>
</dbReference>
<feature type="DNA-binding region" description="OmpR/PhoB-type" evidence="5">
    <location>
        <begin position="1"/>
        <end position="68"/>
    </location>
</feature>
<sequence length="528" mass="58360">MEVLSYLALRQGELVTREDLERDVWKGAVVGYDSITAAVIKLRKALTDDARQPRYIATIPKRGYRLIAAVRERVAEVGAERTLGAGGSASGPTASNASRSRWLLGALVMMLLLGLVVLSYQDKHAQDGNASTSSTPPSIVVLPFTNLTGDPDQASFVDGMTDDMITDLSRLSGLQVIAANTSFTYKDKQVQPQELKAELEVDFVLDGSVRRRGDVMRINARLVDAGSGFQKWAASFDRPTSQVFEVQDEVTDRIVEALALRISDQERERLAQRSTDNLKAYDAFLEGQALSKLGTIESNRQAQRAYLHAIELDPGYGRAYGALAFTMAVAFRRGWTDTPLEIMARALDLAKRGVALDDSIPQTHWALGYVYLMRKELEQAESAAMRSIAVAPNYADGYGLLALINNNLGRPEKAIEQINKGVQLNPYFTWDYPYNLGRAYYTLGRYEDAIAALEKALERNENAAPIKLFLIASYMRAGREGDAEWQAEELQMVNPEETISHTDKAIPIADPELKQAFLDDLRAAGLPD</sequence>
<evidence type="ECO:0000313" key="7">
    <source>
        <dbReference type="EMBL" id="EGV20165.1"/>
    </source>
</evidence>
<dbReference type="GO" id="GO:0004016">
    <property type="term" value="F:adenylate cyclase activity"/>
    <property type="evidence" value="ECO:0007669"/>
    <property type="project" value="UniProtKB-EC"/>
</dbReference>
<dbReference type="Gene3D" id="1.25.40.10">
    <property type="entry name" value="Tetratricopeptide repeat domain"/>
    <property type="match status" value="1"/>
</dbReference>
<dbReference type="PATRIC" id="fig|768671.3.peg.900"/>
<dbReference type="PANTHER" id="PTHR44943">
    <property type="entry name" value="CELLULOSE SYNTHASE OPERON PROTEIN C"/>
    <property type="match status" value="1"/>
</dbReference>
<dbReference type="SMART" id="SM00862">
    <property type="entry name" value="Trans_reg_C"/>
    <property type="match status" value="1"/>
</dbReference>
<dbReference type="CDD" id="cd00383">
    <property type="entry name" value="trans_reg_C"/>
    <property type="match status" value="1"/>
</dbReference>
<dbReference type="GO" id="GO:0003677">
    <property type="term" value="F:DNA binding"/>
    <property type="evidence" value="ECO:0007669"/>
    <property type="project" value="UniProtKB-UniRule"/>
</dbReference>
<keyword evidence="7" id="KW-0456">Lyase</keyword>
<organism evidence="7 8">
    <name type="scientific">Thiocapsa marina 5811</name>
    <dbReference type="NCBI Taxonomy" id="768671"/>
    <lineage>
        <taxon>Bacteria</taxon>
        <taxon>Pseudomonadati</taxon>
        <taxon>Pseudomonadota</taxon>
        <taxon>Gammaproteobacteria</taxon>
        <taxon>Chromatiales</taxon>
        <taxon>Chromatiaceae</taxon>
        <taxon>Thiocapsa</taxon>
    </lineage>
</organism>
<dbReference type="GO" id="GO:0006355">
    <property type="term" value="P:regulation of DNA-templated transcription"/>
    <property type="evidence" value="ECO:0007669"/>
    <property type="project" value="InterPro"/>
</dbReference>
<dbReference type="PANTHER" id="PTHR44943:SF8">
    <property type="entry name" value="TPR REPEAT-CONTAINING PROTEIN MJ0263"/>
    <property type="match status" value="1"/>
</dbReference>
<dbReference type="eggNOG" id="COG5616">
    <property type="taxonomic scope" value="Bacteria"/>
</dbReference>
<accession>F9U7D9</accession>
<dbReference type="SUPFAM" id="SSF46894">
    <property type="entry name" value="C-terminal effector domain of the bipartite response regulators"/>
    <property type="match status" value="1"/>
</dbReference>
<dbReference type="InterPro" id="IPR001867">
    <property type="entry name" value="OmpR/PhoB-type_DNA-bd"/>
</dbReference>
<dbReference type="Gene3D" id="3.40.50.10070">
    <property type="entry name" value="TolB, N-terminal domain"/>
    <property type="match status" value="1"/>
</dbReference>
<evidence type="ECO:0000256" key="4">
    <source>
        <dbReference type="PROSITE-ProRule" id="PRU00339"/>
    </source>
</evidence>
<keyword evidence="1" id="KW-0677">Repeat</keyword>
<feature type="repeat" description="TPR" evidence="4">
    <location>
        <begin position="430"/>
        <end position="463"/>
    </location>
</feature>
<dbReference type="Gene3D" id="1.10.10.10">
    <property type="entry name" value="Winged helix-like DNA-binding domain superfamily/Winged helix DNA-binding domain"/>
    <property type="match status" value="1"/>
</dbReference>
<proteinExistence type="predicted"/>
<keyword evidence="3 5" id="KW-0238">DNA-binding</keyword>
<dbReference type="Proteomes" id="UP000005459">
    <property type="component" value="Unassembled WGS sequence"/>
</dbReference>
<feature type="domain" description="OmpR/PhoB-type" evidence="6">
    <location>
        <begin position="1"/>
        <end position="68"/>
    </location>
</feature>
<dbReference type="PROSITE" id="PS50005">
    <property type="entry name" value="TPR"/>
    <property type="match status" value="2"/>
</dbReference>
<protein>
    <submittedName>
        <fullName evidence="7">Adenylate cyclase</fullName>
        <ecNumber evidence="7">4.6.1.1</ecNumber>
    </submittedName>
</protein>
<evidence type="ECO:0000256" key="2">
    <source>
        <dbReference type="ARBA" id="ARBA00022803"/>
    </source>
</evidence>
<dbReference type="Pfam" id="PF00515">
    <property type="entry name" value="TPR_1"/>
    <property type="match status" value="1"/>
</dbReference>
<dbReference type="eggNOG" id="COG3710">
    <property type="taxonomic scope" value="Bacteria"/>
</dbReference>
<dbReference type="EC" id="4.6.1.1" evidence="7"/>
<dbReference type="Pfam" id="PF00486">
    <property type="entry name" value="Trans_reg_C"/>
    <property type="match status" value="1"/>
</dbReference>
<dbReference type="InterPro" id="IPR051685">
    <property type="entry name" value="Ycf3/AcsC/BcsC/TPR_MFPF"/>
</dbReference>
<dbReference type="InterPro" id="IPR016032">
    <property type="entry name" value="Sig_transdc_resp-reg_C-effctor"/>
</dbReference>
<keyword evidence="8" id="KW-1185">Reference proteome</keyword>
<dbReference type="eggNOG" id="COG0457">
    <property type="taxonomic scope" value="Bacteria"/>
</dbReference>
<evidence type="ECO:0000256" key="1">
    <source>
        <dbReference type="ARBA" id="ARBA00022737"/>
    </source>
</evidence>
<dbReference type="PROSITE" id="PS50293">
    <property type="entry name" value="TPR_REGION"/>
    <property type="match status" value="1"/>
</dbReference>
<dbReference type="GO" id="GO:0000160">
    <property type="term" value="P:phosphorelay signal transduction system"/>
    <property type="evidence" value="ECO:0007669"/>
    <property type="project" value="InterPro"/>
</dbReference>
<name>F9U7D9_9GAMM</name>
<keyword evidence="2 4" id="KW-0802">TPR repeat</keyword>
<dbReference type="Pfam" id="PF13181">
    <property type="entry name" value="TPR_8"/>
    <property type="match status" value="1"/>
</dbReference>
<evidence type="ECO:0000256" key="3">
    <source>
        <dbReference type="ARBA" id="ARBA00023125"/>
    </source>
</evidence>
<reference evidence="7 8" key="1">
    <citation type="submission" date="2011-06" db="EMBL/GenBank/DDBJ databases">
        <title>The draft genome of Thiocapsa marina 5811.</title>
        <authorList>
            <consortium name="US DOE Joint Genome Institute (JGI-PGF)"/>
            <person name="Lucas S."/>
            <person name="Han J."/>
            <person name="Cheng J.-F."/>
            <person name="Goodwin L."/>
            <person name="Pitluck S."/>
            <person name="Peters L."/>
            <person name="Land M.L."/>
            <person name="Hauser L."/>
            <person name="Vogl K."/>
            <person name="Liu Z."/>
            <person name="Imhoff J."/>
            <person name="Thiel V."/>
            <person name="Frigaard N.-U."/>
            <person name="Bryant D."/>
            <person name="Woyke T.J."/>
        </authorList>
    </citation>
    <scope>NUCLEOTIDE SEQUENCE [LARGE SCALE GENOMIC DNA]</scope>
    <source>
        <strain evidence="7 8">5811</strain>
    </source>
</reference>
<dbReference type="SUPFAM" id="SSF48452">
    <property type="entry name" value="TPR-like"/>
    <property type="match status" value="1"/>
</dbReference>
<dbReference type="STRING" id="768671.ThimaDRAFT_0841"/>
<feature type="repeat" description="TPR" evidence="4">
    <location>
        <begin position="361"/>
        <end position="394"/>
    </location>
</feature>
<dbReference type="AlphaFoldDB" id="F9U7D9"/>
<dbReference type="InterPro" id="IPR036388">
    <property type="entry name" value="WH-like_DNA-bd_sf"/>
</dbReference>
<evidence type="ECO:0000256" key="5">
    <source>
        <dbReference type="PROSITE-ProRule" id="PRU01091"/>
    </source>
</evidence>